<organism evidence="4 5">
    <name type="scientific">Candidatus Phycorickettsia trachydisci</name>
    <dbReference type="NCBI Taxonomy" id="2115978"/>
    <lineage>
        <taxon>Bacteria</taxon>
        <taxon>Pseudomonadati</taxon>
        <taxon>Pseudomonadota</taxon>
        <taxon>Alphaproteobacteria</taxon>
        <taxon>Rickettsiales</taxon>
        <taxon>Rickettsiaceae</taxon>
        <taxon>Candidatus Phycorickettsia</taxon>
    </lineage>
</organism>
<dbReference type="EC" id="7.1.1.-" evidence="3"/>
<keyword evidence="3" id="KW-0812">Transmembrane</keyword>
<protein>
    <recommendedName>
        <fullName evidence="3">NADH-quinone oxidoreductase subunit J</fullName>
        <ecNumber evidence="3">7.1.1.-</ecNumber>
    </recommendedName>
</protein>
<dbReference type="PANTHER" id="PTHR33269:SF17">
    <property type="entry name" value="NADH-UBIQUINONE OXIDOREDUCTASE CHAIN 6"/>
    <property type="match status" value="1"/>
</dbReference>
<keyword evidence="3" id="KW-0874">Quinone</keyword>
<evidence type="ECO:0000256" key="2">
    <source>
        <dbReference type="ARBA" id="ARBA00005698"/>
    </source>
</evidence>
<keyword evidence="4" id="KW-0830">Ubiquinone</keyword>
<dbReference type="NCBIfam" id="NF005164">
    <property type="entry name" value="PRK06638.1-4"/>
    <property type="match status" value="1"/>
</dbReference>
<feature type="transmembrane region" description="Helical" evidence="3">
    <location>
        <begin position="86"/>
        <end position="110"/>
    </location>
</feature>
<sequence>MFFYLFSSLIILSALGVVFSQNPVRSVLWLIFAFINSSGLFILLDAEFVAMINIIVYVGAIAVLFLFVVMMIDVNSSKQSLLKRKYDLLIGALMCIGMTFNIYVIIGYGFGDADVIKRAVLPQKLFEGLTNTAMIGQVLYDHFLIPFQVMGVMLLVAILGAVSLTLRQPQLNKKPKKALVKDSIKLVDIQPGSSVSDITYD</sequence>
<dbReference type="AlphaFoldDB" id="A0A2P1P8G6"/>
<feature type="transmembrane region" description="Helical" evidence="3">
    <location>
        <begin position="143"/>
        <end position="166"/>
    </location>
</feature>
<dbReference type="EMBL" id="CP027845">
    <property type="protein sequence ID" value="AVP87553.1"/>
    <property type="molecule type" value="Genomic_DNA"/>
</dbReference>
<keyword evidence="5" id="KW-1185">Reference proteome</keyword>
<dbReference type="RefSeq" id="WP_106874412.1">
    <property type="nucleotide sequence ID" value="NZ_CP027845.1"/>
</dbReference>
<gene>
    <name evidence="4" type="ORF">phytr_6120</name>
</gene>
<evidence type="ECO:0000256" key="3">
    <source>
        <dbReference type="RuleBase" id="RU004429"/>
    </source>
</evidence>
<name>A0A2P1P8G6_9RICK</name>
<comment type="catalytic activity">
    <reaction evidence="3">
        <text>a quinone + NADH + 5 H(+)(in) = a quinol + NAD(+) + 4 H(+)(out)</text>
        <dbReference type="Rhea" id="RHEA:57888"/>
        <dbReference type="ChEBI" id="CHEBI:15378"/>
        <dbReference type="ChEBI" id="CHEBI:24646"/>
        <dbReference type="ChEBI" id="CHEBI:57540"/>
        <dbReference type="ChEBI" id="CHEBI:57945"/>
        <dbReference type="ChEBI" id="CHEBI:132124"/>
    </reaction>
</comment>
<dbReference type="InterPro" id="IPR042106">
    <property type="entry name" value="Nuo/plastoQ_OxRdtase_6_NuoJ"/>
</dbReference>
<dbReference type="GO" id="GO:0005886">
    <property type="term" value="C:plasma membrane"/>
    <property type="evidence" value="ECO:0007669"/>
    <property type="project" value="UniProtKB-SubCell"/>
</dbReference>
<evidence type="ECO:0000313" key="4">
    <source>
        <dbReference type="EMBL" id="AVP87553.1"/>
    </source>
</evidence>
<dbReference type="GO" id="GO:0048038">
    <property type="term" value="F:quinone binding"/>
    <property type="evidence" value="ECO:0007669"/>
    <property type="project" value="UniProtKB-UniRule"/>
</dbReference>
<dbReference type="Pfam" id="PF00499">
    <property type="entry name" value="Oxidored_q3"/>
    <property type="match status" value="1"/>
</dbReference>
<comment type="similarity">
    <text evidence="2 3">Belongs to the complex I subunit 6 family.</text>
</comment>
<keyword evidence="3" id="KW-0520">NAD</keyword>
<dbReference type="PANTHER" id="PTHR33269">
    <property type="entry name" value="NADH-UBIQUINONE OXIDOREDUCTASE CHAIN 6"/>
    <property type="match status" value="1"/>
</dbReference>
<accession>A0A2P1P8G6</accession>
<keyword evidence="3" id="KW-1003">Cell membrane</keyword>
<dbReference type="GO" id="GO:0008137">
    <property type="term" value="F:NADH dehydrogenase (ubiquinone) activity"/>
    <property type="evidence" value="ECO:0007669"/>
    <property type="project" value="UniProtKB-UniRule"/>
</dbReference>
<proteinExistence type="inferred from homology"/>
<evidence type="ECO:0000313" key="5">
    <source>
        <dbReference type="Proteomes" id="UP000241762"/>
    </source>
</evidence>
<keyword evidence="3" id="KW-1133">Transmembrane helix</keyword>
<keyword evidence="3" id="KW-0472">Membrane</keyword>
<evidence type="ECO:0000256" key="1">
    <source>
        <dbReference type="ARBA" id="ARBA00004141"/>
    </source>
</evidence>
<dbReference type="Proteomes" id="UP000241762">
    <property type="component" value="Chromosome"/>
</dbReference>
<reference evidence="4 5" key="1">
    <citation type="submission" date="2018-03" db="EMBL/GenBank/DDBJ databases">
        <title>A gene transfer event suggests a long-term partnership between eustigmatophyte algae and a novel lineage of endosymbiotic bacteria.</title>
        <authorList>
            <person name="Yurchenko T."/>
            <person name="Sevcikova T."/>
            <person name="Pribyl P."/>
            <person name="El Karkouri K."/>
            <person name="Klimes V."/>
            <person name="Amaral R."/>
            <person name="Zbrankova V."/>
            <person name="Kim E."/>
            <person name="Raoult D."/>
            <person name="Santos L.M.A."/>
            <person name="Elias M."/>
        </authorList>
    </citation>
    <scope>NUCLEOTIDE SEQUENCE [LARGE SCALE GENOMIC DNA]</scope>
    <source>
        <strain evidence="4">CCALA 838</strain>
    </source>
</reference>
<dbReference type="KEGG" id="ptc:phytr_6120"/>
<comment type="subcellular location">
    <subcellularLocation>
        <location evidence="3">Cell membrane</location>
        <topology evidence="3">Multi-pass membrane protein</topology>
    </subcellularLocation>
    <subcellularLocation>
        <location evidence="1">Membrane</location>
        <topology evidence="1">Multi-pass membrane protein</topology>
    </subcellularLocation>
</comment>
<dbReference type="InterPro" id="IPR001457">
    <property type="entry name" value="NADH_UbQ/plastoQ_OxRdtase_su6"/>
</dbReference>
<dbReference type="Gene3D" id="1.20.120.1200">
    <property type="entry name" value="NADH-ubiquinone/plastoquinone oxidoreductase chain 6, subunit NuoJ"/>
    <property type="match status" value="1"/>
</dbReference>
<comment type="function">
    <text evidence="3">NDH-1 shuttles electrons from NADH, via FMN and iron-sulfur (Fe-S) centers, to quinones in the respiratory chain. Couples the redox reaction to proton translocation (for every two electrons transferred, four hydrogen ions are translocated across the cytoplasmic membrane), and thus conserves the redox energy in a proton gradient.</text>
</comment>
<feature type="transmembrane region" description="Helical" evidence="3">
    <location>
        <begin position="48"/>
        <end position="74"/>
    </location>
</feature>
<comment type="caution">
    <text evidence="3">Lacks conserved residue(s) required for the propagation of feature annotation.</text>
</comment>